<accession>A0AAU7R892</accession>
<reference evidence="3" key="1">
    <citation type="submission" date="2024-06" db="EMBL/GenBank/DDBJ databases">
        <title>Micromonospora sp. strain HUAS YX12 genome sequences.</title>
        <authorList>
            <person name="Mo P."/>
        </authorList>
    </citation>
    <scope>NUCLEOTIDE SEQUENCE</scope>
    <source>
        <strain evidence="3">HUAS YX12</strain>
    </source>
</reference>
<evidence type="ECO:0000259" key="1">
    <source>
        <dbReference type="Pfam" id="PF01609"/>
    </source>
</evidence>
<dbReference type="InterPro" id="IPR002559">
    <property type="entry name" value="Transposase_11"/>
</dbReference>
<dbReference type="PANTHER" id="PTHR30007">
    <property type="entry name" value="PHP DOMAIN PROTEIN"/>
    <property type="match status" value="1"/>
</dbReference>
<dbReference type="RefSeq" id="WP_349880773.1">
    <property type="nucleotide sequence ID" value="NZ_CP157974.1"/>
</dbReference>
<dbReference type="PANTHER" id="PTHR30007:SF0">
    <property type="entry name" value="TRANSPOSASE"/>
    <property type="match status" value="1"/>
</dbReference>
<dbReference type="Pfam" id="PF13340">
    <property type="entry name" value="DUF4096"/>
    <property type="match status" value="1"/>
</dbReference>
<evidence type="ECO:0000259" key="2">
    <source>
        <dbReference type="Pfam" id="PF13340"/>
    </source>
</evidence>
<dbReference type="AlphaFoldDB" id="A0AAU7R892"/>
<feature type="domain" description="Insertion element IS402-like" evidence="2">
    <location>
        <begin position="8"/>
        <end position="83"/>
    </location>
</feature>
<dbReference type="GO" id="GO:0006313">
    <property type="term" value="P:DNA transposition"/>
    <property type="evidence" value="ECO:0007669"/>
    <property type="project" value="InterPro"/>
</dbReference>
<sequence length="272" mass="31064">MRRYPGDLTDAQWALIAPLVTPVSVGRRGRPPSHPMRAIVTAILYVACTGCPWRALPREFPPPGTVYWWFARWRDDHTLMRLHDRLREQCRTAAGRHAHPSAGAIDSQSVRAADTVPRSSRGFDVAKNVNGRKRHIVVDTMGLLLAVMITGAHVNDRTIARDLLWRTRLFHPGLRLLWADGGYIGTLSTWARQALDLTVRLVHKLPGQHTFVVLPRRWVVERTFAWISKKRRCVRDYERLPISHAAFVTWAMIHVMVTRLARHTKPAQATHT</sequence>
<dbReference type="GO" id="GO:0004803">
    <property type="term" value="F:transposase activity"/>
    <property type="evidence" value="ECO:0007669"/>
    <property type="project" value="InterPro"/>
</dbReference>
<dbReference type="EMBL" id="CP157974">
    <property type="protein sequence ID" value="XBT84574.1"/>
    <property type="molecule type" value="Genomic_DNA"/>
</dbReference>
<feature type="domain" description="Transposase IS4-like" evidence="1">
    <location>
        <begin position="100"/>
        <end position="255"/>
    </location>
</feature>
<organism evidence="3">
    <name type="scientific">Micromonospora sp. HUAS YX12</name>
    <dbReference type="NCBI Taxonomy" id="3156396"/>
    <lineage>
        <taxon>Bacteria</taxon>
        <taxon>Bacillati</taxon>
        <taxon>Actinomycetota</taxon>
        <taxon>Actinomycetes</taxon>
        <taxon>Micromonosporales</taxon>
        <taxon>Micromonosporaceae</taxon>
        <taxon>Micromonospora</taxon>
    </lineage>
</organism>
<dbReference type="NCBIfam" id="NF033580">
    <property type="entry name" value="transpos_IS5_3"/>
    <property type="match status" value="1"/>
</dbReference>
<proteinExistence type="predicted"/>
<dbReference type="GO" id="GO:0003677">
    <property type="term" value="F:DNA binding"/>
    <property type="evidence" value="ECO:0007669"/>
    <property type="project" value="InterPro"/>
</dbReference>
<evidence type="ECO:0000313" key="3">
    <source>
        <dbReference type="EMBL" id="XBT84574.1"/>
    </source>
</evidence>
<dbReference type="Pfam" id="PF01609">
    <property type="entry name" value="DDE_Tnp_1"/>
    <property type="match status" value="1"/>
</dbReference>
<name>A0AAU7R892_9ACTN</name>
<dbReference type="InterPro" id="IPR025161">
    <property type="entry name" value="IS402-like_dom"/>
</dbReference>
<protein>
    <submittedName>
        <fullName evidence="3">IS5 family transposase</fullName>
    </submittedName>
</protein>
<gene>
    <name evidence="3" type="ORF">ABIH81_14520</name>
</gene>